<dbReference type="OrthoDB" id="1931432at2759"/>
<gene>
    <name evidence="1" type="ORF">FH972_008714</name>
</gene>
<dbReference type="AlphaFoldDB" id="A0A5N6QZI3"/>
<dbReference type="InterPro" id="IPR003772">
    <property type="entry name" value="YceD"/>
</dbReference>
<reference evidence="1 2" key="1">
    <citation type="submission" date="2019-06" db="EMBL/GenBank/DDBJ databases">
        <title>A chromosomal-level reference genome of Carpinus fangiana (Coryloideae, Betulaceae).</title>
        <authorList>
            <person name="Yang X."/>
            <person name="Wang Z."/>
            <person name="Zhang L."/>
            <person name="Hao G."/>
            <person name="Liu J."/>
            <person name="Yang Y."/>
        </authorList>
    </citation>
    <scope>NUCLEOTIDE SEQUENCE [LARGE SCALE GENOMIC DNA]</scope>
    <source>
        <strain evidence="1">Cfa_2016G</strain>
        <tissue evidence="1">Leaf</tissue>
    </source>
</reference>
<evidence type="ECO:0000313" key="2">
    <source>
        <dbReference type="Proteomes" id="UP000327013"/>
    </source>
</evidence>
<dbReference type="PANTHER" id="PTHR34374:SF1">
    <property type="entry name" value="LARGE RIBOSOMAL RNA SUBUNIT ACCUMULATION PROTEIN YCED HOMOLOG 1, CHLOROPLASTIC"/>
    <property type="match status" value="1"/>
</dbReference>
<proteinExistence type="predicted"/>
<dbReference type="EMBL" id="CM017323">
    <property type="protein sequence ID" value="KAE8022953.1"/>
    <property type="molecule type" value="Genomic_DNA"/>
</dbReference>
<evidence type="ECO:0000313" key="1">
    <source>
        <dbReference type="EMBL" id="KAE8022953.1"/>
    </source>
</evidence>
<name>A0A5N6QZI3_9ROSI</name>
<dbReference type="Pfam" id="PF02620">
    <property type="entry name" value="YceD"/>
    <property type="match status" value="1"/>
</dbReference>
<dbReference type="PANTHER" id="PTHR34374">
    <property type="entry name" value="LARGE RIBOSOMAL RNA SUBUNIT ACCUMULATION PROTEIN YCED HOMOLOG 1, CHLOROPLASTIC"/>
    <property type="match status" value="1"/>
</dbReference>
<sequence length="326" mass="35884">MSLIFPSSSVVPSACLNQLRVYSLKSKGSASLNPCFPLVQYKLPWSITQDKHPVSKSKPHSILTSTARDCIRTNNQSTEEKDVSFDGGDQVQEAIEDTGSPWEGAVIYKRNPSVSHVEYCTTLERLGLGEHSTEISKSSASVMGLRVTKAVKDYPLGTPVQISIDVTRKKQKLRLDGIIRTVISLCCNRCGEPAAESVFSNFTLLLSEEPIEEPEVISMGAMFGDGKVKIFSGISEEEEEDDEASIDLDDRLYFPPEEKAIDISKNIRDMVHVEITINAICDPSCKGLCLNCGTNLNTSSCSCRKEEVKEKGNGPLGNLKKQMQRK</sequence>
<accession>A0A5N6QZI3</accession>
<organism evidence="1 2">
    <name type="scientific">Carpinus fangiana</name>
    <dbReference type="NCBI Taxonomy" id="176857"/>
    <lineage>
        <taxon>Eukaryota</taxon>
        <taxon>Viridiplantae</taxon>
        <taxon>Streptophyta</taxon>
        <taxon>Embryophyta</taxon>
        <taxon>Tracheophyta</taxon>
        <taxon>Spermatophyta</taxon>
        <taxon>Magnoliopsida</taxon>
        <taxon>eudicotyledons</taxon>
        <taxon>Gunneridae</taxon>
        <taxon>Pentapetalae</taxon>
        <taxon>rosids</taxon>
        <taxon>fabids</taxon>
        <taxon>Fagales</taxon>
        <taxon>Betulaceae</taxon>
        <taxon>Carpinus</taxon>
    </lineage>
</organism>
<evidence type="ECO:0008006" key="3">
    <source>
        <dbReference type="Google" id="ProtNLM"/>
    </source>
</evidence>
<dbReference type="Proteomes" id="UP000327013">
    <property type="component" value="Chromosome 3"/>
</dbReference>
<keyword evidence="2" id="KW-1185">Reference proteome</keyword>
<protein>
    <recommendedName>
        <fullName evidence="3">Large ribosomal RNA subunit accumulation protein YceD</fullName>
    </recommendedName>
</protein>